<keyword evidence="3" id="KW-0378">Hydrolase</keyword>
<dbReference type="AlphaFoldDB" id="A0A3S1BE80"/>
<keyword evidence="8" id="KW-1185">Reference proteome</keyword>
<reference evidence="7 8" key="1">
    <citation type="submission" date="2019-01" db="EMBL/GenBank/DDBJ databases">
        <title>A draft genome assembly of the solar-powered sea slug Elysia chlorotica.</title>
        <authorList>
            <person name="Cai H."/>
            <person name="Li Q."/>
            <person name="Fang X."/>
            <person name="Li J."/>
            <person name="Curtis N.E."/>
            <person name="Altenburger A."/>
            <person name="Shibata T."/>
            <person name="Feng M."/>
            <person name="Maeda T."/>
            <person name="Schwartz J.A."/>
            <person name="Shigenobu S."/>
            <person name="Lundholm N."/>
            <person name="Nishiyama T."/>
            <person name="Yang H."/>
            <person name="Hasebe M."/>
            <person name="Li S."/>
            <person name="Pierce S.K."/>
            <person name="Wang J."/>
        </authorList>
    </citation>
    <scope>NUCLEOTIDE SEQUENCE [LARGE SCALE GENOMIC DNA]</scope>
    <source>
        <strain evidence="7">EC2010</strain>
        <tissue evidence="7">Whole organism of an adult</tissue>
    </source>
</reference>
<dbReference type="STRING" id="188477.A0A3S1BE80"/>
<dbReference type="GO" id="GO:0006508">
    <property type="term" value="P:proteolysis"/>
    <property type="evidence" value="ECO:0007669"/>
    <property type="project" value="UniProtKB-KW"/>
</dbReference>
<evidence type="ECO:0000256" key="4">
    <source>
        <dbReference type="ARBA" id="ARBA00022807"/>
    </source>
</evidence>
<dbReference type="InterPro" id="IPR038765">
    <property type="entry name" value="Papain-like_cys_pep_sf"/>
</dbReference>
<dbReference type="Proteomes" id="UP000271974">
    <property type="component" value="Unassembled WGS sequence"/>
</dbReference>
<protein>
    <recommendedName>
        <fullName evidence="6">NlpC/P60 domain-containing protein</fullName>
    </recommendedName>
</protein>
<evidence type="ECO:0000256" key="2">
    <source>
        <dbReference type="ARBA" id="ARBA00022670"/>
    </source>
</evidence>
<feature type="non-terminal residue" evidence="7">
    <location>
        <position position="725"/>
    </location>
</feature>
<feature type="compositionally biased region" description="Polar residues" evidence="5">
    <location>
        <begin position="571"/>
        <end position="599"/>
    </location>
</feature>
<dbReference type="EMBL" id="RQTK01000330">
    <property type="protein sequence ID" value="RUS81566.1"/>
    <property type="molecule type" value="Genomic_DNA"/>
</dbReference>
<name>A0A3S1BE80_ELYCH</name>
<proteinExistence type="inferred from homology"/>
<feature type="compositionally biased region" description="Basic and acidic residues" evidence="5">
    <location>
        <begin position="515"/>
        <end position="527"/>
    </location>
</feature>
<comment type="caution">
    <text evidence="7">The sequence shown here is derived from an EMBL/GenBank/DDBJ whole genome shotgun (WGS) entry which is preliminary data.</text>
</comment>
<dbReference type="SUPFAM" id="SSF54001">
    <property type="entry name" value="Cysteine proteinases"/>
    <property type="match status" value="1"/>
</dbReference>
<keyword evidence="2" id="KW-0645">Protease</keyword>
<feature type="region of interest" description="Disordered" evidence="5">
    <location>
        <begin position="504"/>
        <end position="544"/>
    </location>
</feature>
<comment type="similarity">
    <text evidence="1">Belongs to the peptidase C40 family.</text>
</comment>
<feature type="region of interest" description="Disordered" evidence="5">
    <location>
        <begin position="446"/>
        <end position="492"/>
    </location>
</feature>
<evidence type="ECO:0000259" key="6">
    <source>
        <dbReference type="PROSITE" id="PS51935"/>
    </source>
</evidence>
<evidence type="ECO:0000313" key="8">
    <source>
        <dbReference type="Proteomes" id="UP000271974"/>
    </source>
</evidence>
<dbReference type="GO" id="GO:0008234">
    <property type="term" value="F:cysteine-type peptidase activity"/>
    <property type="evidence" value="ECO:0007669"/>
    <property type="project" value="UniProtKB-KW"/>
</dbReference>
<feature type="region of interest" description="Disordered" evidence="5">
    <location>
        <begin position="566"/>
        <end position="602"/>
    </location>
</feature>
<dbReference type="PROSITE" id="PS51935">
    <property type="entry name" value="NLPC_P60"/>
    <property type="match status" value="1"/>
</dbReference>
<evidence type="ECO:0000256" key="3">
    <source>
        <dbReference type="ARBA" id="ARBA00022801"/>
    </source>
</evidence>
<evidence type="ECO:0000256" key="1">
    <source>
        <dbReference type="ARBA" id="ARBA00007074"/>
    </source>
</evidence>
<dbReference type="PANTHER" id="PTHR47664:SF1">
    <property type="entry name" value="CHROMOSOME UNDETERMINED SCAFFOLD_14, WHOLE GENOME SHOTGUN SEQUENCE"/>
    <property type="match status" value="1"/>
</dbReference>
<keyword evidence="4" id="KW-0788">Thiol protease</keyword>
<dbReference type="Gene3D" id="3.90.1720.10">
    <property type="entry name" value="endopeptidase domain like (from Nostoc punctiforme)"/>
    <property type="match status" value="1"/>
</dbReference>
<gene>
    <name evidence="7" type="ORF">EGW08_010667</name>
</gene>
<dbReference type="OrthoDB" id="202825at2759"/>
<evidence type="ECO:0000256" key="5">
    <source>
        <dbReference type="SAM" id="MobiDB-lite"/>
    </source>
</evidence>
<organism evidence="7 8">
    <name type="scientific">Elysia chlorotica</name>
    <name type="common">Eastern emerald elysia</name>
    <name type="synonym">Sea slug</name>
    <dbReference type="NCBI Taxonomy" id="188477"/>
    <lineage>
        <taxon>Eukaryota</taxon>
        <taxon>Metazoa</taxon>
        <taxon>Spiralia</taxon>
        <taxon>Lophotrochozoa</taxon>
        <taxon>Mollusca</taxon>
        <taxon>Gastropoda</taxon>
        <taxon>Heterobranchia</taxon>
        <taxon>Euthyneura</taxon>
        <taxon>Panpulmonata</taxon>
        <taxon>Sacoglossa</taxon>
        <taxon>Placobranchoidea</taxon>
        <taxon>Plakobranchidae</taxon>
        <taxon>Elysia</taxon>
    </lineage>
</organism>
<dbReference type="PANTHER" id="PTHR47664">
    <property type="entry name" value="NLPC_P60 DOMAIN-CONTAINING PROTEIN"/>
    <property type="match status" value="1"/>
</dbReference>
<sequence length="725" mass="80585">MAECTELDLDLDPNLDLDSDLYLNRLDLKESLKRDDCTGHCTEKDLDLIPANPSTAACCVNPESTHTDEINPVVAGAGSTFCNTAGESQPNDVVRSDYCTETGLSCVTSVFSRIPSLNETTKSTALCLFEEEKTDGTLNVTRPRPTELTEHSEACLGAHYLGSLQNSNSNNIQGLSCSSAASDTLACTTNEPGSFDKSMKPIVAFEIDFNPNTHTNEFREMPKKAKNSLQDSFLHFRKKRQDEIRQERRRRDAILEANADPVRMCKLREKIIAQAKRYFGVPYARKYWQPNTAEYKSPMFLDCCGLVRQVVRDLQDDLGFRLGPWNQAYMFDTLPVTLTRRQMRPGDLVFMTGEYTNPKKKKQRHNMLHVEIWLGEGDKTIGSRWNNGKVSVFNSYKFDPKSFQNEQYIFKSIDTWLMGICHSYCPKHPWRLRKVNPSAKSIFNVEDVVQDEKASPDSDEEGAEREGKEGGQQDGEGSEAEDGQGGGGGIDGTLAVEDVALEVPAVSGETTPSEAAREDQKLEEPSRAKGARMPSPRKFKTSLKNRIQASGVTSTRVSWDKDFVTARGDSLQKQRNYSRTSPAKSPGVTTPSRRSQSGENGMFTMDHDATVLPQSPGTKSRYNTYCRKTKDSIGDLKLLRSAANRRITATIVTSVGSPPAESGGATIGDRCGSSVLREVAEEEIEYIPNRLPSRSGARMTNAWRTSRDRDAWAGKKVIQAEHLGQ</sequence>
<evidence type="ECO:0000313" key="7">
    <source>
        <dbReference type="EMBL" id="RUS81566.1"/>
    </source>
</evidence>
<dbReference type="InterPro" id="IPR000064">
    <property type="entry name" value="NLP_P60_dom"/>
</dbReference>
<accession>A0A3S1BE80</accession>
<feature type="domain" description="NlpC/P60" evidence="6">
    <location>
        <begin position="265"/>
        <end position="410"/>
    </location>
</feature>